<keyword evidence="1" id="KW-0732">Signal</keyword>
<reference evidence="2" key="1">
    <citation type="submission" date="2009-10" db="EMBL/GenBank/DDBJ databases">
        <title>An Insight into the Sialotranscriptome of Simulium nigrimanum, a Black Fly Associated with Fogo Selvagem in South America.</title>
        <authorList>
            <person name="Ribeiro J.M.C."/>
            <person name="Valenzuela J.G."/>
            <person name="Pham V.M."/>
            <person name="Kleeman L."/>
            <person name="Barbian K.D."/>
            <person name="Favreau A.J."/>
            <person name="Eaton D.P."/>
            <person name="Aoki V."/>
            <person name="Hans-Filho G."/>
            <person name="Rivitti E.A."/>
            <person name="Diaz L.A."/>
        </authorList>
    </citation>
    <scope>NUCLEOTIDE SEQUENCE</scope>
    <source>
        <tissue evidence="2">Salivary glands</tissue>
    </source>
</reference>
<dbReference type="EMBL" id="EZ419874">
    <property type="protein sequence ID" value="ACZ28229.1"/>
    <property type="molecule type" value="mRNA"/>
</dbReference>
<sequence length="119" mass="13082">MKWVFLVLLLVALSSFQFVSLHPQLGKLLGKNTAKPPAFTVNPRTSGSAPSVKPVPVPQSKYETIYTAVKGSPKLPQIPPRGPIAPPRVESLLPFNQRVQFSLFPGEIGFRPRPNIKIN</sequence>
<organism evidence="2">
    <name type="scientific">Simulium nigrimanum</name>
    <name type="common">Black fly</name>
    <dbReference type="NCBI Taxonomy" id="683695"/>
    <lineage>
        <taxon>Eukaryota</taxon>
        <taxon>Metazoa</taxon>
        <taxon>Ecdysozoa</taxon>
        <taxon>Arthropoda</taxon>
        <taxon>Hexapoda</taxon>
        <taxon>Insecta</taxon>
        <taxon>Pterygota</taxon>
        <taxon>Neoptera</taxon>
        <taxon>Endopterygota</taxon>
        <taxon>Diptera</taxon>
        <taxon>Nematocera</taxon>
        <taxon>Chironomoidea</taxon>
        <taxon>Simuliidae</taxon>
        <taxon>Simulium</taxon>
    </lineage>
</organism>
<protein>
    <submittedName>
        <fullName evidence="2">Uncharacterized protein</fullName>
    </submittedName>
</protein>
<evidence type="ECO:0000313" key="2">
    <source>
        <dbReference type="EMBL" id="ACZ28229.1"/>
    </source>
</evidence>
<name>D1FPX4_SIMNI</name>
<proteinExistence type="evidence at transcript level"/>
<evidence type="ECO:0000256" key="1">
    <source>
        <dbReference type="SAM" id="SignalP"/>
    </source>
</evidence>
<dbReference type="AlphaFoldDB" id="D1FPX4"/>
<feature type="chain" id="PRO_5003022407" evidence="1">
    <location>
        <begin position="22"/>
        <end position="119"/>
    </location>
</feature>
<accession>D1FPX4</accession>
<feature type="signal peptide" evidence="1">
    <location>
        <begin position="1"/>
        <end position="21"/>
    </location>
</feature>